<reference evidence="1" key="2">
    <citation type="submission" date="2023-01" db="EMBL/GenBank/DDBJ databases">
        <authorList>
            <person name="Sun Q."/>
            <person name="Evtushenko L."/>
        </authorList>
    </citation>
    <scope>NUCLEOTIDE SEQUENCE</scope>
    <source>
        <strain evidence="1">VKM B-2935</strain>
    </source>
</reference>
<accession>A0A9W6NI13</accession>
<dbReference type="EMBL" id="BSFN01000019">
    <property type="protein sequence ID" value="GLK91331.1"/>
    <property type="molecule type" value="Genomic_DNA"/>
</dbReference>
<keyword evidence="2" id="KW-1185">Reference proteome</keyword>
<reference evidence="1" key="1">
    <citation type="journal article" date="2014" name="Int. J. Syst. Evol. Microbiol.">
        <title>Complete genome sequence of Corynebacterium casei LMG S-19264T (=DSM 44701T), isolated from a smear-ripened cheese.</title>
        <authorList>
            <consortium name="US DOE Joint Genome Institute (JGI-PGF)"/>
            <person name="Walter F."/>
            <person name="Albersmeier A."/>
            <person name="Kalinowski J."/>
            <person name="Ruckert C."/>
        </authorList>
    </citation>
    <scope>NUCLEOTIDE SEQUENCE</scope>
    <source>
        <strain evidence="1">VKM B-2935</strain>
    </source>
</reference>
<name>A0A9W6NI13_9PSED</name>
<sequence>MLEKLDTCRALEEQLCAGQHWPPELRAALHELLEKITLAGHEINLLSLGLFLADFVPRHSLDRAEEWQERAAKRWLSHSKPLLIERLADFFIGADAAYSKPS</sequence>
<gene>
    <name evidence="1" type="ORF">GCM10017655_43950</name>
</gene>
<proteinExistence type="predicted"/>
<evidence type="ECO:0000313" key="1">
    <source>
        <dbReference type="EMBL" id="GLK91331.1"/>
    </source>
</evidence>
<protein>
    <submittedName>
        <fullName evidence="1">Uncharacterized protein</fullName>
    </submittedName>
</protein>
<dbReference type="RefSeq" id="WP_271197572.1">
    <property type="nucleotide sequence ID" value="NZ_BSFN01000019.1"/>
</dbReference>
<organism evidence="1 2">
    <name type="scientific">Pseudomonas turukhanskensis</name>
    <dbReference type="NCBI Taxonomy" id="1806536"/>
    <lineage>
        <taxon>Bacteria</taxon>
        <taxon>Pseudomonadati</taxon>
        <taxon>Pseudomonadota</taxon>
        <taxon>Gammaproteobacteria</taxon>
        <taxon>Pseudomonadales</taxon>
        <taxon>Pseudomonadaceae</taxon>
        <taxon>Pseudomonas</taxon>
    </lineage>
</organism>
<dbReference type="AlphaFoldDB" id="A0A9W6NI13"/>
<dbReference type="Proteomes" id="UP001143328">
    <property type="component" value="Unassembled WGS sequence"/>
</dbReference>
<evidence type="ECO:0000313" key="2">
    <source>
        <dbReference type="Proteomes" id="UP001143328"/>
    </source>
</evidence>
<comment type="caution">
    <text evidence="1">The sequence shown here is derived from an EMBL/GenBank/DDBJ whole genome shotgun (WGS) entry which is preliminary data.</text>
</comment>